<dbReference type="InterPro" id="IPR050988">
    <property type="entry name" value="Mannitol_DH/Oxidoreductase"/>
</dbReference>
<dbReference type="InterPro" id="IPR000669">
    <property type="entry name" value="Mannitol_DH"/>
</dbReference>
<dbReference type="SUPFAM" id="SSF48179">
    <property type="entry name" value="6-phosphogluconate dehydrogenase C-terminal domain-like"/>
    <property type="match status" value="1"/>
</dbReference>
<evidence type="ECO:0000256" key="5">
    <source>
        <dbReference type="ARBA" id="ARBA00023027"/>
    </source>
</evidence>
<organism evidence="9 10">
    <name type="scientific">Leifsonia tongyongensis</name>
    <dbReference type="NCBI Taxonomy" id="1268043"/>
    <lineage>
        <taxon>Bacteria</taxon>
        <taxon>Bacillati</taxon>
        <taxon>Actinomycetota</taxon>
        <taxon>Actinomycetes</taxon>
        <taxon>Micrococcales</taxon>
        <taxon>Microbacteriaceae</taxon>
        <taxon>Leifsonia</taxon>
    </lineage>
</organism>
<dbReference type="GO" id="GO:0019594">
    <property type="term" value="P:mannitol metabolic process"/>
    <property type="evidence" value="ECO:0007669"/>
    <property type="project" value="InterPro"/>
</dbReference>
<dbReference type="PROSITE" id="PS00974">
    <property type="entry name" value="MANNITOL_DHGENASE"/>
    <property type="match status" value="1"/>
</dbReference>
<evidence type="ECO:0000256" key="3">
    <source>
        <dbReference type="ARBA" id="ARBA00016219"/>
    </source>
</evidence>
<comment type="catalytic activity">
    <reaction evidence="6">
        <text>D-mannitol 1-phosphate + NAD(+) = beta-D-fructose 6-phosphate + NADH + H(+)</text>
        <dbReference type="Rhea" id="RHEA:19661"/>
        <dbReference type="ChEBI" id="CHEBI:15378"/>
        <dbReference type="ChEBI" id="CHEBI:57540"/>
        <dbReference type="ChEBI" id="CHEBI:57634"/>
        <dbReference type="ChEBI" id="CHEBI:57945"/>
        <dbReference type="ChEBI" id="CHEBI:61381"/>
        <dbReference type="EC" id="1.1.1.17"/>
    </reaction>
</comment>
<dbReference type="Gene3D" id="3.40.50.720">
    <property type="entry name" value="NAD(P)-binding Rossmann-like Domain"/>
    <property type="match status" value="1"/>
</dbReference>
<dbReference type="Pfam" id="PF01232">
    <property type="entry name" value="Mannitol_dh"/>
    <property type="match status" value="1"/>
</dbReference>
<keyword evidence="5" id="KW-0520">NAD</keyword>
<proteinExistence type="inferred from homology"/>
<dbReference type="AlphaFoldDB" id="A0A6L9Y190"/>
<dbReference type="SUPFAM" id="SSF51735">
    <property type="entry name" value="NAD(P)-binding Rossmann-fold domains"/>
    <property type="match status" value="1"/>
</dbReference>
<keyword evidence="10" id="KW-1185">Reference proteome</keyword>
<dbReference type="Gene3D" id="1.10.1040.10">
    <property type="entry name" value="N-(1-d-carboxylethyl)-l-norvaline Dehydrogenase, domain 2"/>
    <property type="match status" value="1"/>
</dbReference>
<name>A0A6L9Y190_9MICO</name>
<sequence length="443" mass="47317">MGADSPRTKRHPVRIVHLGLGAFHRAHQAWYTQLANDADTDEGWGIAAFTGRSPDAATVLAAQDDVYTLIERAGAGDSARLIESISVAADGADESLWRAAMADPAVAIVTLTITEAGYRAMGPASAGARLADGLRARRAAGSPPIAVVSCDNLPGNGEVVRDLVRGIASTDPGLVDWVDGNVSFVSTMVDRITPASTPRDQAIARTLTGFADAAPVVTEPFSEWVLSGAFPSGRPEWDVAGARFVDDIEPFERRKLWLLNAGHSALAYLGLLRECTTIAEAMADSVCRDALEAVWAEASPVLPFDAAELEVQFATLRSRFENARIEHRLVQIAQDGSQKLPPRILDAARARAEAGLPVGVAEARVVAAWIIHLTTDAVRDPGAQALVRMLDLRDVEASAHDAIALLEPEPSRVDAAFVAEVARQLVELRRLDDLTTPETRGAR</sequence>
<dbReference type="InterPro" id="IPR023027">
    <property type="entry name" value="Mannitol_DH_CS"/>
</dbReference>
<dbReference type="GO" id="GO:0008926">
    <property type="term" value="F:mannitol-1-phosphate 5-dehydrogenase activity"/>
    <property type="evidence" value="ECO:0007669"/>
    <property type="project" value="UniProtKB-EC"/>
</dbReference>
<dbReference type="PANTHER" id="PTHR43362">
    <property type="entry name" value="MANNITOL DEHYDROGENASE DSF1-RELATED"/>
    <property type="match status" value="1"/>
</dbReference>
<evidence type="ECO:0000259" key="8">
    <source>
        <dbReference type="Pfam" id="PF08125"/>
    </source>
</evidence>
<dbReference type="EC" id="1.1.1.17" evidence="2"/>
<protein>
    <recommendedName>
        <fullName evidence="3">Mannitol-1-phosphate 5-dehydrogenase</fullName>
        <ecNumber evidence="2">1.1.1.17</ecNumber>
    </recommendedName>
</protein>
<evidence type="ECO:0000259" key="7">
    <source>
        <dbReference type="Pfam" id="PF01232"/>
    </source>
</evidence>
<dbReference type="PRINTS" id="PR00084">
    <property type="entry name" value="MTLDHDRGNASE"/>
</dbReference>
<dbReference type="InterPro" id="IPR013328">
    <property type="entry name" value="6PGD_dom2"/>
</dbReference>
<evidence type="ECO:0000256" key="6">
    <source>
        <dbReference type="ARBA" id="ARBA00048615"/>
    </source>
</evidence>
<dbReference type="InterPro" id="IPR013118">
    <property type="entry name" value="Mannitol_DH_C"/>
</dbReference>
<evidence type="ECO:0000256" key="4">
    <source>
        <dbReference type="ARBA" id="ARBA00023002"/>
    </source>
</evidence>
<accession>A0A6L9Y190</accession>
<comment type="similarity">
    <text evidence="1">Belongs to the mannitol dehydrogenase family.</text>
</comment>
<reference evidence="9 10" key="1">
    <citation type="journal article" date="2014" name="J. Microbiol.">
        <title>Diaminobutyricibacter tongyongensis gen. nov., sp. nov. and Homoserinibacter gongjuensis gen. nov., sp. nov. belong to the family Microbacteriaceae.</title>
        <authorList>
            <person name="Kim S.J."/>
            <person name="Ahn J.H."/>
            <person name="Weon H.Y."/>
            <person name="Hamada M."/>
            <person name="Suzuki K."/>
            <person name="Kwon S.W."/>
        </authorList>
    </citation>
    <scope>NUCLEOTIDE SEQUENCE [LARGE SCALE GENOMIC DNA]</scope>
    <source>
        <strain evidence="9 10">NBRC 108724</strain>
    </source>
</reference>
<comment type="caution">
    <text evidence="9">The sequence shown here is derived from an EMBL/GenBank/DDBJ whole genome shotgun (WGS) entry which is preliminary data.</text>
</comment>
<evidence type="ECO:0000313" key="9">
    <source>
        <dbReference type="EMBL" id="NEN07177.1"/>
    </source>
</evidence>
<evidence type="ECO:0000256" key="2">
    <source>
        <dbReference type="ARBA" id="ARBA00012939"/>
    </source>
</evidence>
<evidence type="ECO:0000256" key="1">
    <source>
        <dbReference type="ARBA" id="ARBA00006541"/>
    </source>
</evidence>
<evidence type="ECO:0000313" key="10">
    <source>
        <dbReference type="Proteomes" id="UP000474967"/>
    </source>
</evidence>
<dbReference type="InterPro" id="IPR013131">
    <property type="entry name" value="Mannitol_DH_N"/>
</dbReference>
<dbReference type="Proteomes" id="UP000474967">
    <property type="component" value="Unassembled WGS sequence"/>
</dbReference>
<dbReference type="Pfam" id="PF08125">
    <property type="entry name" value="Mannitol_dh_C"/>
    <property type="match status" value="1"/>
</dbReference>
<feature type="domain" description="Mannitol dehydrogenase N-terminal" evidence="7">
    <location>
        <begin position="14"/>
        <end position="238"/>
    </location>
</feature>
<feature type="domain" description="Mannitol dehydrogenase C-terminal" evidence="8">
    <location>
        <begin position="247"/>
        <end position="373"/>
    </location>
</feature>
<gene>
    <name evidence="9" type="ORF">G3T36_15040</name>
</gene>
<keyword evidence="4" id="KW-0560">Oxidoreductase</keyword>
<dbReference type="InterPro" id="IPR008927">
    <property type="entry name" value="6-PGluconate_DH-like_C_sf"/>
</dbReference>
<dbReference type="PANTHER" id="PTHR43362:SF1">
    <property type="entry name" value="MANNITOL DEHYDROGENASE 2-RELATED"/>
    <property type="match status" value="1"/>
</dbReference>
<dbReference type="EMBL" id="JAAGWY010000003">
    <property type="protein sequence ID" value="NEN07177.1"/>
    <property type="molecule type" value="Genomic_DNA"/>
</dbReference>
<dbReference type="InterPro" id="IPR036291">
    <property type="entry name" value="NAD(P)-bd_dom_sf"/>
</dbReference>